<evidence type="ECO:0000259" key="8">
    <source>
        <dbReference type="PROSITE" id="PS50850"/>
    </source>
</evidence>
<comment type="subcellular location">
    <subcellularLocation>
        <location evidence="1">Membrane</location>
        <topology evidence="1">Multi-pass membrane protein</topology>
    </subcellularLocation>
</comment>
<feature type="compositionally biased region" description="Basic and acidic residues" evidence="6">
    <location>
        <begin position="508"/>
        <end position="519"/>
    </location>
</feature>
<feature type="transmembrane region" description="Helical" evidence="7">
    <location>
        <begin position="93"/>
        <end position="112"/>
    </location>
</feature>
<evidence type="ECO:0000313" key="10">
    <source>
        <dbReference type="Proteomes" id="UP000024533"/>
    </source>
</evidence>
<dbReference type="GO" id="GO:0022857">
    <property type="term" value="F:transmembrane transporter activity"/>
    <property type="evidence" value="ECO:0007669"/>
    <property type="project" value="InterPro"/>
</dbReference>
<dbReference type="InterPro" id="IPR011701">
    <property type="entry name" value="MFS"/>
</dbReference>
<dbReference type="Gene3D" id="1.20.1250.20">
    <property type="entry name" value="MFS general substrate transporter like domains"/>
    <property type="match status" value="1"/>
</dbReference>
<protein>
    <recommendedName>
        <fullName evidence="8">Major facilitator superfamily (MFS) profile domain-containing protein</fullName>
    </recommendedName>
</protein>
<feature type="transmembrane region" description="Helical" evidence="7">
    <location>
        <begin position="214"/>
        <end position="232"/>
    </location>
</feature>
<keyword evidence="4 7" id="KW-1133">Transmembrane helix</keyword>
<dbReference type="SUPFAM" id="SSF103473">
    <property type="entry name" value="MFS general substrate transporter"/>
    <property type="match status" value="1"/>
</dbReference>
<evidence type="ECO:0000313" key="9">
    <source>
        <dbReference type="EMBL" id="KDB24927.1"/>
    </source>
</evidence>
<proteinExistence type="predicted"/>
<dbReference type="PANTHER" id="PTHR23502">
    <property type="entry name" value="MAJOR FACILITATOR SUPERFAMILY"/>
    <property type="match status" value="1"/>
</dbReference>
<dbReference type="InterPro" id="IPR020846">
    <property type="entry name" value="MFS_dom"/>
</dbReference>
<dbReference type="PANTHER" id="PTHR23502:SF51">
    <property type="entry name" value="QUINIDINE RESISTANCE PROTEIN 1-RELATED"/>
    <property type="match status" value="1"/>
</dbReference>
<sequence>MPEKETENVSCGDGGLEANANGGAQDMGEAERGHTQGERRREEEAIYSAFKPGTKIFILVMATFSSLFSPVSTTIYLPALTPISADLKVSTNLINLTLTTYMVFQALSPTFFGDFADTSGRRPAYITTFAVYLAANIGLALQNSYPALLVLRCLQSAGSSATIAITMGVMADIATVSERGRYVGMVLTGTLVGPAIGPVLGGVLVQYLGWRSTFWFLAIGAGVFLVPYMLFVPETCRNVVGDGSVQPPWRWSRTLMDIWKGKGAQPSKVEWEASLADQGIKRRKSSFPNPLQCARLVLEKDIGLILGVTAVLYGAFYVMLTSVPSLFKEIYGLNEFQVGLCYLPSAAGGIASSFSIGHLLDWKFRRIATSLGLPVDRKRAQSLKEFPIERARISLMLPLLYAGMATMVGYGWALEQKVMLAGPLILQFVTGFCTGSAFTAMSTLLVDLYPSNPSAVTAASNLTRCLVGAGATASFNPLIERIEIGWCFTLSDGAQHGESGGGGGSWHRLSDRSPPERQASHAAAMVTPVPNKRLLEGGRLAVKQHRNGRAGGWRRRPGNRKQTKQASAKKPRSIPIP</sequence>
<dbReference type="EMBL" id="AOKY01000234">
    <property type="protein sequence ID" value="KDB24927.1"/>
    <property type="molecule type" value="Genomic_DNA"/>
</dbReference>
<feature type="transmembrane region" description="Helical" evidence="7">
    <location>
        <begin position="56"/>
        <end position="81"/>
    </location>
</feature>
<reference evidence="9 10" key="1">
    <citation type="submission" date="2014-02" db="EMBL/GenBank/DDBJ databases">
        <title>The Genome Sequence of Trichophyton interdigitale MR816.</title>
        <authorList>
            <consortium name="The Broad Institute Genomics Platform"/>
            <person name="Cuomo C.A."/>
            <person name="White T.C."/>
            <person name="Graser Y."/>
            <person name="Martinez-Rossi N."/>
            <person name="Heitman J."/>
            <person name="Young S.K."/>
            <person name="Zeng Q."/>
            <person name="Gargeya S."/>
            <person name="Abouelleil A."/>
            <person name="Alvarado L."/>
            <person name="Chapman S.B."/>
            <person name="Gainer-Dewar J."/>
            <person name="Goldberg J."/>
            <person name="Griggs A."/>
            <person name="Gujja S."/>
            <person name="Hansen M."/>
            <person name="Howarth C."/>
            <person name="Imamovic A."/>
            <person name="Larimer J."/>
            <person name="Martinez D."/>
            <person name="Murphy C."/>
            <person name="Pearson M.D."/>
            <person name="Persinoti G."/>
            <person name="Poon T."/>
            <person name="Priest M."/>
            <person name="Roberts A.D."/>
            <person name="Saif S."/>
            <person name="Shea T.D."/>
            <person name="Sykes S.N."/>
            <person name="Wortman J."/>
            <person name="Nusbaum C."/>
            <person name="Birren B."/>
        </authorList>
    </citation>
    <scope>NUCLEOTIDE SEQUENCE [LARGE SCALE GENOMIC DNA]</scope>
    <source>
        <strain evidence="9 10">MR816</strain>
    </source>
</reference>
<feature type="compositionally biased region" description="Basic and acidic residues" evidence="6">
    <location>
        <begin position="29"/>
        <end position="41"/>
    </location>
</feature>
<evidence type="ECO:0000256" key="6">
    <source>
        <dbReference type="SAM" id="MobiDB-lite"/>
    </source>
</evidence>
<dbReference type="InterPro" id="IPR036259">
    <property type="entry name" value="MFS_trans_sf"/>
</dbReference>
<feature type="transmembrane region" description="Helical" evidence="7">
    <location>
        <begin position="124"/>
        <end position="141"/>
    </location>
</feature>
<feature type="transmembrane region" description="Helical" evidence="7">
    <location>
        <begin position="425"/>
        <end position="446"/>
    </location>
</feature>
<evidence type="ECO:0000256" key="3">
    <source>
        <dbReference type="ARBA" id="ARBA00022692"/>
    </source>
</evidence>
<feature type="compositionally biased region" description="Basic residues" evidence="6">
    <location>
        <begin position="542"/>
        <end position="577"/>
    </location>
</feature>
<dbReference type="HOGENOM" id="CLU_008455_8_4_1"/>
<dbReference type="AlphaFoldDB" id="A0A059JBR5"/>
<dbReference type="OrthoDB" id="440553at2759"/>
<dbReference type="Gene3D" id="1.20.1720.10">
    <property type="entry name" value="Multidrug resistance protein D"/>
    <property type="match status" value="1"/>
</dbReference>
<feature type="region of interest" description="Disordered" evidence="6">
    <location>
        <begin position="498"/>
        <end position="577"/>
    </location>
</feature>
<dbReference type="GO" id="GO:0005886">
    <property type="term" value="C:plasma membrane"/>
    <property type="evidence" value="ECO:0007669"/>
    <property type="project" value="TreeGrafter"/>
</dbReference>
<keyword evidence="2" id="KW-0813">Transport</keyword>
<feature type="transmembrane region" description="Helical" evidence="7">
    <location>
        <begin position="340"/>
        <end position="360"/>
    </location>
</feature>
<dbReference type="STRING" id="1215338.A0A059JBR5"/>
<accession>A0A059JBR5</accession>
<gene>
    <name evidence="9" type="ORF">H109_03225</name>
</gene>
<evidence type="ECO:0000256" key="7">
    <source>
        <dbReference type="SAM" id="Phobius"/>
    </source>
</evidence>
<keyword evidence="10" id="KW-1185">Reference proteome</keyword>
<dbReference type="PROSITE" id="PS50850">
    <property type="entry name" value="MFS"/>
    <property type="match status" value="1"/>
</dbReference>
<name>A0A059JBR5_TRIIM</name>
<dbReference type="Proteomes" id="UP000024533">
    <property type="component" value="Unassembled WGS sequence"/>
</dbReference>
<feature type="transmembrane region" description="Helical" evidence="7">
    <location>
        <begin position="393"/>
        <end position="413"/>
    </location>
</feature>
<evidence type="ECO:0000256" key="1">
    <source>
        <dbReference type="ARBA" id="ARBA00004141"/>
    </source>
</evidence>
<feature type="transmembrane region" description="Helical" evidence="7">
    <location>
        <begin position="302"/>
        <end position="320"/>
    </location>
</feature>
<dbReference type="Pfam" id="PF07690">
    <property type="entry name" value="MFS_1"/>
    <property type="match status" value="1"/>
</dbReference>
<feature type="region of interest" description="Disordered" evidence="6">
    <location>
        <begin position="1"/>
        <end position="41"/>
    </location>
</feature>
<feature type="transmembrane region" description="Helical" evidence="7">
    <location>
        <begin position="182"/>
        <end position="208"/>
    </location>
</feature>
<organism evidence="9 10">
    <name type="scientific">Trichophyton interdigitale (strain MR816)</name>
    <dbReference type="NCBI Taxonomy" id="1215338"/>
    <lineage>
        <taxon>Eukaryota</taxon>
        <taxon>Fungi</taxon>
        <taxon>Dikarya</taxon>
        <taxon>Ascomycota</taxon>
        <taxon>Pezizomycotina</taxon>
        <taxon>Eurotiomycetes</taxon>
        <taxon>Eurotiomycetidae</taxon>
        <taxon>Onygenales</taxon>
        <taxon>Arthrodermataceae</taxon>
        <taxon>Trichophyton</taxon>
    </lineage>
</organism>
<feature type="domain" description="Major facilitator superfamily (MFS) profile" evidence="8">
    <location>
        <begin position="58"/>
        <end position="577"/>
    </location>
</feature>
<feature type="transmembrane region" description="Helical" evidence="7">
    <location>
        <begin position="147"/>
        <end position="170"/>
    </location>
</feature>
<evidence type="ECO:0000256" key="5">
    <source>
        <dbReference type="ARBA" id="ARBA00023136"/>
    </source>
</evidence>
<dbReference type="OMA" id="DAMGRGW"/>
<keyword evidence="3 7" id="KW-0812">Transmembrane</keyword>
<evidence type="ECO:0000256" key="2">
    <source>
        <dbReference type="ARBA" id="ARBA00022448"/>
    </source>
</evidence>
<evidence type="ECO:0000256" key="4">
    <source>
        <dbReference type="ARBA" id="ARBA00022989"/>
    </source>
</evidence>
<keyword evidence="5 7" id="KW-0472">Membrane</keyword>
<comment type="caution">
    <text evidence="9">The sequence shown here is derived from an EMBL/GenBank/DDBJ whole genome shotgun (WGS) entry which is preliminary data.</text>
</comment>
<dbReference type="FunFam" id="1.20.1720.10:FF:000009">
    <property type="entry name" value="MFS multidrug transporter"/>
    <property type="match status" value="1"/>
</dbReference>